<evidence type="ECO:0000256" key="4">
    <source>
        <dbReference type="ARBA" id="ARBA00022475"/>
    </source>
</evidence>
<comment type="similarity">
    <text evidence="2">Belongs to the cytochrome c oxidase subunit 2 family.</text>
</comment>
<evidence type="ECO:0000256" key="5">
    <source>
        <dbReference type="ARBA" id="ARBA00022660"/>
    </source>
</evidence>
<dbReference type="RefSeq" id="WP_088367926.1">
    <property type="nucleotide sequence ID" value="NZ_NBBI01000005.1"/>
</dbReference>
<dbReference type="Gene3D" id="1.10.287.90">
    <property type="match status" value="1"/>
</dbReference>
<comment type="subcellular location">
    <subcellularLocation>
        <location evidence="1">Cell membrane</location>
        <topology evidence="1">Multi-pass membrane protein</topology>
    </subcellularLocation>
</comment>
<feature type="domain" description="Cytochrome oxidase subunit II copper A binding" evidence="17">
    <location>
        <begin position="134"/>
        <end position="246"/>
    </location>
</feature>
<evidence type="ECO:0000256" key="15">
    <source>
        <dbReference type="SAM" id="MobiDB-lite"/>
    </source>
</evidence>
<dbReference type="InterPro" id="IPR006333">
    <property type="entry name" value="Cyt_o_ubiquinol_oxidase_su2"/>
</dbReference>
<evidence type="ECO:0000256" key="8">
    <source>
        <dbReference type="ARBA" id="ARBA00022982"/>
    </source>
</evidence>
<keyword evidence="3" id="KW-0813">Transport</keyword>
<name>A0A245ZG94_9SPHN</name>
<evidence type="ECO:0000256" key="12">
    <source>
        <dbReference type="ARBA" id="ARBA00023139"/>
    </source>
</evidence>
<dbReference type="InterPro" id="IPR045187">
    <property type="entry name" value="CcO_II"/>
</dbReference>
<sequence length="390" mass="42520">MPTHPAPLTRLARLALIPLLLCVAGCQGAVLDPAGDIALQQRNLIYASVGLMLLIILPVMILTVVFAWRYRAGNKEATYDPHFDHSTSLELIIWSAPLLIIIALGALTWSSTHLLDPFRPLNRISATKAVDPKQKPLLVQVVSLDWKWLFIYPEFGIATVNELALPVDRQVRFDMTSTNMMNTFYAPTMAGMVYTMPGMRSTLHAVLNRQGDYEGMSANYSGAGFSYMRFKLRGLDDAAFTRWVGEVKGRGAALDTANYLKLEKPSEQVPVMHFGSVAPALFQRIYERCVTPNTPCMSEIMARDNAAGGGGEPNPMQAGEGMPAGRQSIPRGKPEGGLMKDTDEITPVPHNSKPRLPGAPGSTDPGSPRNRDLTFLSQPATPGQPRAAHG</sequence>
<dbReference type="GO" id="GO:0005507">
    <property type="term" value="F:copper ion binding"/>
    <property type="evidence" value="ECO:0007669"/>
    <property type="project" value="InterPro"/>
</dbReference>
<dbReference type="PANTHER" id="PTHR22888:SF18">
    <property type="entry name" value="CYTOCHROME BO(3) UBIQUINOL OXIDASE SUBUNIT 2"/>
    <property type="match status" value="1"/>
</dbReference>
<dbReference type="Pfam" id="PF06481">
    <property type="entry name" value="COX_ARM"/>
    <property type="match status" value="1"/>
</dbReference>
<feature type="compositionally biased region" description="Basic and acidic residues" evidence="15">
    <location>
        <begin position="332"/>
        <end position="343"/>
    </location>
</feature>
<keyword evidence="13" id="KW-0449">Lipoprotein</keyword>
<dbReference type="Proteomes" id="UP000197290">
    <property type="component" value="Unassembled WGS sequence"/>
</dbReference>
<dbReference type="Gene3D" id="2.60.40.420">
    <property type="entry name" value="Cupredoxins - blue copper proteins"/>
    <property type="match status" value="1"/>
</dbReference>
<evidence type="ECO:0000256" key="7">
    <source>
        <dbReference type="ARBA" id="ARBA00022729"/>
    </source>
</evidence>
<protein>
    <recommendedName>
        <fullName evidence="14">Ubiquinol oxidase polypeptide II</fullName>
    </recommendedName>
</protein>
<dbReference type="GO" id="GO:0042773">
    <property type="term" value="P:ATP synthesis coupled electron transport"/>
    <property type="evidence" value="ECO:0007669"/>
    <property type="project" value="TreeGrafter"/>
</dbReference>
<dbReference type="EMBL" id="NBBI01000005">
    <property type="protein sequence ID" value="OWK28765.1"/>
    <property type="molecule type" value="Genomic_DNA"/>
</dbReference>
<keyword evidence="5" id="KW-0679">Respiratory chain</keyword>
<dbReference type="InterPro" id="IPR011759">
    <property type="entry name" value="Cyt_c_oxidase_su2_TM_dom"/>
</dbReference>
<keyword evidence="10" id="KW-0560">Oxidoreductase</keyword>
<comment type="caution">
    <text evidence="19">The sequence shown here is derived from an EMBL/GenBank/DDBJ whole genome shotgun (WGS) entry which is preliminary data.</text>
</comment>
<feature type="region of interest" description="Disordered" evidence="15">
    <location>
        <begin position="303"/>
        <end position="390"/>
    </location>
</feature>
<evidence type="ECO:0000256" key="1">
    <source>
        <dbReference type="ARBA" id="ARBA00004651"/>
    </source>
</evidence>
<dbReference type="NCBIfam" id="TIGR01433">
    <property type="entry name" value="CyoA"/>
    <property type="match status" value="1"/>
</dbReference>
<dbReference type="InterPro" id="IPR008972">
    <property type="entry name" value="Cupredoxin"/>
</dbReference>
<evidence type="ECO:0000256" key="13">
    <source>
        <dbReference type="ARBA" id="ARBA00023288"/>
    </source>
</evidence>
<evidence type="ECO:0000256" key="10">
    <source>
        <dbReference type="ARBA" id="ARBA00023002"/>
    </source>
</evidence>
<feature type="transmembrane region" description="Helical" evidence="16">
    <location>
        <begin position="44"/>
        <end position="68"/>
    </location>
</feature>
<dbReference type="SUPFAM" id="SSF49503">
    <property type="entry name" value="Cupredoxins"/>
    <property type="match status" value="1"/>
</dbReference>
<gene>
    <name evidence="19" type="primary">cyoA_2</name>
    <name evidence="19" type="ORF">SPDO_25990</name>
</gene>
<dbReference type="PANTHER" id="PTHR22888">
    <property type="entry name" value="CYTOCHROME C OXIDASE, SUBUNIT II"/>
    <property type="match status" value="1"/>
</dbReference>
<evidence type="ECO:0000256" key="6">
    <source>
        <dbReference type="ARBA" id="ARBA00022692"/>
    </source>
</evidence>
<dbReference type="Pfam" id="PF00116">
    <property type="entry name" value="COX2"/>
    <property type="match status" value="1"/>
</dbReference>
<feature type="domain" description="Cytochrome oxidase subunit II transmembrane region profile" evidence="18">
    <location>
        <begin position="22"/>
        <end position="119"/>
    </location>
</feature>
<evidence type="ECO:0000256" key="9">
    <source>
        <dbReference type="ARBA" id="ARBA00022989"/>
    </source>
</evidence>
<keyword evidence="6 16" id="KW-0812">Transmembrane</keyword>
<evidence type="ECO:0000256" key="16">
    <source>
        <dbReference type="SAM" id="Phobius"/>
    </source>
</evidence>
<keyword evidence="8" id="KW-0249">Electron transport</keyword>
<evidence type="ECO:0000313" key="19">
    <source>
        <dbReference type="EMBL" id="OWK28765.1"/>
    </source>
</evidence>
<dbReference type="InterPro" id="IPR002429">
    <property type="entry name" value="CcO_II-like_C"/>
</dbReference>
<dbReference type="CDD" id="cd04212">
    <property type="entry name" value="CuRO_UO_II"/>
    <property type="match status" value="1"/>
</dbReference>
<evidence type="ECO:0000256" key="3">
    <source>
        <dbReference type="ARBA" id="ARBA00022448"/>
    </source>
</evidence>
<evidence type="ECO:0000259" key="18">
    <source>
        <dbReference type="PROSITE" id="PS50999"/>
    </source>
</evidence>
<dbReference type="PROSITE" id="PS50857">
    <property type="entry name" value="COX2_CUA"/>
    <property type="match status" value="1"/>
</dbReference>
<keyword evidence="4" id="KW-1003">Cell membrane</keyword>
<keyword evidence="7" id="KW-0732">Signal</keyword>
<dbReference type="AlphaFoldDB" id="A0A245ZG94"/>
<keyword evidence="9 16" id="KW-1133">Transmembrane helix</keyword>
<keyword evidence="12" id="KW-0564">Palmitate</keyword>
<dbReference type="PROSITE" id="PS50999">
    <property type="entry name" value="COX2_TM"/>
    <property type="match status" value="1"/>
</dbReference>
<dbReference type="GO" id="GO:0009486">
    <property type="term" value="F:cytochrome bo3 ubiquinol oxidase activity"/>
    <property type="evidence" value="ECO:0007669"/>
    <property type="project" value="InterPro"/>
</dbReference>
<keyword evidence="20" id="KW-1185">Reference proteome</keyword>
<organism evidence="19 20">
    <name type="scientific">Sphingomonas dokdonensis</name>
    <dbReference type="NCBI Taxonomy" id="344880"/>
    <lineage>
        <taxon>Bacteria</taxon>
        <taxon>Pseudomonadati</taxon>
        <taxon>Pseudomonadota</taxon>
        <taxon>Alphaproteobacteria</taxon>
        <taxon>Sphingomonadales</taxon>
        <taxon>Sphingomonadaceae</taxon>
        <taxon>Sphingomonas</taxon>
    </lineage>
</organism>
<dbReference type="InterPro" id="IPR034227">
    <property type="entry name" value="CuRO_UO_II"/>
</dbReference>
<dbReference type="OrthoDB" id="9783445at2"/>
<dbReference type="InterPro" id="IPR036257">
    <property type="entry name" value="Cyt_c_oxidase_su2_TM_sf"/>
</dbReference>
<evidence type="ECO:0000256" key="11">
    <source>
        <dbReference type="ARBA" id="ARBA00023136"/>
    </source>
</evidence>
<keyword evidence="11 16" id="KW-0472">Membrane</keyword>
<evidence type="ECO:0000313" key="20">
    <source>
        <dbReference type="Proteomes" id="UP000197290"/>
    </source>
</evidence>
<dbReference type="GO" id="GO:0016682">
    <property type="term" value="F:oxidoreductase activity, acting on diphenols and related substances as donors, oxygen as acceptor"/>
    <property type="evidence" value="ECO:0007669"/>
    <property type="project" value="InterPro"/>
</dbReference>
<evidence type="ECO:0000256" key="14">
    <source>
        <dbReference type="ARBA" id="ARBA00030198"/>
    </source>
</evidence>
<evidence type="ECO:0000259" key="17">
    <source>
        <dbReference type="PROSITE" id="PS50857"/>
    </source>
</evidence>
<dbReference type="GO" id="GO:0005886">
    <property type="term" value="C:plasma membrane"/>
    <property type="evidence" value="ECO:0007669"/>
    <property type="project" value="UniProtKB-SubCell"/>
</dbReference>
<accession>A0A245ZG94</accession>
<dbReference type="SUPFAM" id="SSF81464">
    <property type="entry name" value="Cytochrome c oxidase subunit II-like, transmembrane region"/>
    <property type="match status" value="1"/>
</dbReference>
<dbReference type="InterPro" id="IPR010514">
    <property type="entry name" value="COX_ARM"/>
</dbReference>
<proteinExistence type="inferred from homology"/>
<feature type="transmembrane region" description="Helical" evidence="16">
    <location>
        <begin position="89"/>
        <end position="109"/>
    </location>
</feature>
<dbReference type="GO" id="GO:0004129">
    <property type="term" value="F:cytochrome-c oxidase activity"/>
    <property type="evidence" value="ECO:0007669"/>
    <property type="project" value="InterPro"/>
</dbReference>
<evidence type="ECO:0000256" key="2">
    <source>
        <dbReference type="ARBA" id="ARBA00007866"/>
    </source>
</evidence>
<reference evidence="19 20" key="1">
    <citation type="submission" date="2017-03" db="EMBL/GenBank/DDBJ databases">
        <title>Genome sequence of Sphingomonas dokdonensis DSM 21029.</title>
        <authorList>
            <person name="Poehlein A."/>
            <person name="Wuebbeler J.H."/>
            <person name="Steinbuechel A."/>
            <person name="Daniel R."/>
        </authorList>
    </citation>
    <scope>NUCLEOTIDE SEQUENCE [LARGE SCALE GENOMIC DNA]</scope>
    <source>
        <strain evidence="19 20">DSM 21029</strain>
    </source>
</reference>